<accession>A0A067SWS8</accession>
<gene>
    <name evidence="2" type="ORF">GALMADRAFT_775349</name>
</gene>
<feature type="region of interest" description="Disordered" evidence="1">
    <location>
        <begin position="17"/>
        <end position="54"/>
    </location>
</feature>
<feature type="compositionally biased region" description="Polar residues" evidence="1">
    <location>
        <begin position="29"/>
        <end position="54"/>
    </location>
</feature>
<evidence type="ECO:0000313" key="2">
    <source>
        <dbReference type="EMBL" id="KDR72149.1"/>
    </source>
</evidence>
<keyword evidence="3" id="KW-1185">Reference proteome</keyword>
<protein>
    <submittedName>
        <fullName evidence="2">Uncharacterized protein</fullName>
    </submittedName>
</protein>
<proteinExistence type="predicted"/>
<dbReference type="Proteomes" id="UP000027222">
    <property type="component" value="Unassembled WGS sequence"/>
</dbReference>
<dbReference type="AlphaFoldDB" id="A0A067SWS8"/>
<evidence type="ECO:0000256" key="1">
    <source>
        <dbReference type="SAM" id="MobiDB-lite"/>
    </source>
</evidence>
<reference evidence="3" key="1">
    <citation type="journal article" date="2014" name="Proc. Natl. Acad. Sci. U.S.A.">
        <title>Extensive sampling of basidiomycete genomes demonstrates inadequacy of the white-rot/brown-rot paradigm for wood decay fungi.</title>
        <authorList>
            <person name="Riley R."/>
            <person name="Salamov A.A."/>
            <person name="Brown D.W."/>
            <person name="Nagy L.G."/>
            <person name="Floudas D."/>
            <person name="Held B.W."/>
            <person name="Levasseur A."/>
            <person name="Lombard V."/>
            <person name="Morin E."/>
            <person name="Otillar R."/>
            <person name="Lindquist E.A."/>
            <person name="Sun H."/>
            <person name="LaButti K.M."/>
            <person name="Schmutz J."/>
            <person name="Jabbour D."/>
            <person name="Luo H."/>
            <person name="Baker S.E."/>
            <person name="Pisabarro A.G."/>
            <person name="Walton J.D."/>
            <person name="Blanchette R.A."/>
            <person name="Henrissat B."/>
            <person name="Martin F."/>
            <person name="Cullen D."/>
            <person name="Hibbett D.S."/>
            <person name="Grigoriev I.V."/>
        </authorList>
    </citation>
    <scope>NUCLEOTIDE SEQUENCE [LARGE SCALE GENOMIC DNA]</scope>
    <source>
        <strain evidence="3">CBS 339.88</strain>
    </source>
</reference>
<dbReference type="EMBL" id="KL142390">
    <property type="protein sequence ID" value="KDR72149.1"/>
    <property type="molecule type" value="Genomic_DNA"/>
</dbReference>
<name>A0A067SWS8_GALM3</name>
<organism evidence="2 3">
    <name type="scientific">Galerina marginata (strain CBS 339.88)</name>
    <dbReference type="NCBI Taxonomy" id="685588"/>
    <lineage>
        <taxon>Eukaryota</taxon>
        <taxon>Fungi</taxon>
        <taxon>Dikarya</taxon>
        <taxon>Basidiomycota</taxon>
        <taxon>Agaricomycotina</taxon>
        <taxon>Agaricomycetes</taxon>
        <taxon>Agaricomycetidae</taxon>
        <taxon>Agaricales</taxon>
        <taxon>Agaricineae</taxon>
        <taxon>Strophariaceae</taxon>
        <taxon>Galerina</taxon>
    </lineage>
</organism>
<sequence>MDSATVEKKVRFSNQVQVHVDDYDPGESPVSTGSPQATPSLTPSMLTNSSDGPLTPQTANVSVVVESKGSAPFNLTGVPIVHPNIKTGAVLGWDMAKDPDSDAIISQLKGLQDPAALLHGVGLKRLILTNDDTSFRLLNIGSDTGPIVTVKMVLSDLHKHLQVEGITESGHFYRLIDYLQDGQQFQGLSVKGVNGAGVWEFTFHVD</sequence>
<evidence type="ECO:0000313" key="3">
    <source>
        <dbReference type="Proteomes" id="UP000027222"/>
    </source>
</evidence>
<dbReference type="HOGENOM" id="CLU_1332013_0_0_1"/>